<dbReference type="Proteomes" id="UP000065797">
    <property type="component" value="Unassembled WGS sequence"/>
</dbReference>
<protein>
    <recommendedName>
        <fullName evidence="4">Two-component sensor histidine kinase</fullName>
    </recommendedName>
</protein>
<dbReference type="AlphaFoldDB" id="A0A109FTV3"/>
<proteinExistence type="predicted"/>
<accession>A0A109FTV3</accession>
<gene>
    <name evidence="2" type="ORF">AWW70_26755</name>
</gene>
<evidence type="ECO:0008006" key="4">
    <source>
        <dbReference type="Google" id="ProtNLM"/>
    </source>
</evidence>
<name>A0A109FTV3_BACMY</name>
<keyword evidence="1" id="KW-0472">Membrane</keyword>
<sequence>MKNIRLYSWFKGQSWISKGLLITFLFFLTATLWTFLTADKIHTNFYIEQDNMNNKITEIIKDKKILTQQETRQIEQMVQSHQKHYPTYQYLALHSKENHVINKDTISSINPKHAQYLYPEQTKKKVGIMADTFYVSEALEAGDWYIIQQYHPTGGYYYEITVLLLSISGVSLIIWLLLQIRYLLWIRQLNHA</sequence>
<comment type="caution">
    <text evidence="2">The sequence shown here is derived from an EMBL/GenBank/DDBJ whole genome shotgun (WGS) entry which is preliminary data.</text>
</comment>
<feature type="transmembrane region" description="Helical" evidence="1">
    <location>
        <begin position="156"/>
        <end position="178"/>
    </location>
</feature>
<reference evidence="2 3" key="1">
    <citation type="submission" date="2016-01" db="EMBL/GenBank/DDBJ databases">
        <authorList>
            <person name="McClelland M."/>
            <person name="Jain A."/>
            <person name="Saraogi P."/>
            <person name="Mendelson R."/>
            <person name="Westerman R."/>
            <person name="SanMiguel P."/>
            <person name="Csonka L."/>
        </authorList>
    </citation>
    <scope>NUCLEOTIDE SEQUENCE [LARGE SCALE GENOMIC DNA]</scope>
    <source>
        <strain evidence="2 3">PE8-15</strain>
    </source>
</reference>
<keyword evidence="1" id="KW-0812">Transmembrane</keyword>
<organism evidence="2 3">
    <name type="scientific">Bacillus mycoides</name>
    <dbReference type="NCBI Taxonomy" id="1405"/>
    <lineage>
        <taxon>Bacteria</taxon>
        <taxon>Bacillati</taxon>
        <taxon>Bacillota</taxon>
        <taxon>Bacilli</taxon>
        <taxon>Bacillales</taxon>
        <taxon>Bacillaceae</taxon>
        <taxon>Bacillus</taxon>
        <taxon>Bacillus cereus group</taxon>
    </lineage>
</organism>
<evidence type="ECO:0000256" key="1">
    <source>
        <dbReference type="SAM" id="Phobius"/>
    </source>
</evidence>
<evidence type="ECO:0000313" key="2">
    <source>
        <dbReference type="EMBL" id="KWU54395.1"/>
    </source>
</evidence>
<keyword evidence="1" id="KW-1133">Transmembrane helix</keyword>
<evidence type="ECO:0000313" key="3">
    <source>
        <dbReference type="Proteomes" id="UP000065797"/>
    </source>
</evidence>
<dbReference type="EMBL" id="LRPH01000100">
    <property type="protein sequence ID" value="KWU54395.1"/>
    <property type="molecule type" value="Genomic_DNA"/>
</dbReference>
<dbReference type="RefSeq" id="WP_060751979.1">
    <property type="nucleotide sequence ID" value="NZ_LRPH01000100.1"/>
</dbReference>